<evidence type="ECO:0000256" key="1">
    <source>
        <dbReference type="SAM" id="Phobius"/>
    </source>
</evidence>
<organism evidence="2">
    <name type="scientific">Hexamita inflata</name>
    <dbReference type="NCBI Taxonomy" id="28002"/>
    <lineage>
        <taxon>Eukaryota</taxon>
        <taxon>Metamonada</taxon>
        <taxon>Diplomonadida</taxon>
        <taxon>Hexamitidae</taxon>
        <taxon>Hexamitinae</taxon>
        <taxon>Hexamita</taxon>
    </lineage>
</organism>
<keyword evidence="1" id="KW-0812">Transmembrane</keyword>
<keyword evidence="4" id="KW-1185">Reference proteome</keyword>
<reference evidence="2" key="1">
    <citation type="submission" date="2023-06" db="EMBL/GenBank/DDBJ databases">
        <authorList>
            <person name="Kurt Z."/>
        </authorList>
    </citation>
    <scope>NUCLEOTIDE SEQUENCE</scope>
</reference>
<dbReference type="EMBL" id="CATOUU010001054">
    <property type="protein sequence ID" value="CAI9969210.1"/>
    <property type="molecule type" value="Genomic_DNA"/>
</dbReference>
<keyword evidence="1" id="KW-0472">Membrane</keyword>
<dbReference type="EMBL" id="CAXDID020000185">
    <property type="protein sequence ID" value="CAL6050736.1"/>
    <property type="molecule type" value="Genomic_DNA"/>
</dbReference>
<sequence>MVAVKYFENLEWWMLLVGAVSVVVFVQILVSVVFCCCKKRRNQRVKYNKMVDIVKFQKETHLLQYVQNNNIIMSQYNLNRYRTQKMYMKYTLTTNIMPTDE</sequence>
<feature type="transmembrane region" description="Helical" evidence="1">
    <location>
        <begin position="12"/>
        <end position="37"/>
    </location>
</feature>
<proteinExistence type="predicted"/>
<evidence type="ECO:0000313" key="3">
    <source>
        <dbReference type="EMBL" id="CAL6050736.1"/>
    </source>
</evidence>
<reference evidence="3 4" key="2">
    <citation type="submission" date="2024-07" db="EMBL/GenBank/DDBJ databases">
        <authorList>
            <person name="Akdeniz Z."/>
        </authorList>
    </citation>
    <scope>NUCLEOTIDE SEQUENCE [LARGE SCALE GENOMIC DNA]</scope>
</reference>
<dbReference type="AlphaFoldDB" id="A0AA86R2L3"/>
<evidence type="ECO:0000313" key="2">
    <source>
        <dbReference type="EMBL" id="CAI9969210.1"/>
    </source>
</evidence>
<accession>A0AA86R2L3</accession>
<name>A0AA86R2L3_9EUKA</name>
<gene>
    <name evidence="3" type="ORF">HINF_LOCUS44033</name>
    <name evidence="2" type="ORF">HINF_LOCUS56855</name>
</gene>
<keyword evidence="1" id="KW-1133">Transmembrane helix</keyword>
<evidence type="ECO:0000313" key="4">
    <source>
        <dbReference type="Proteomes" id="UP001642409"/>
    </source>
</evidence>
<dbReference type="Proteomes" id="UP001642409">
    <property type="component" value="Unassembled WGS sequence"/>
</dbReference>
<protein>
    <submittedName>
        <fullName evidence="3">Hypothetical_protein</fullName>
    </submittedName>
</protein>
<comment type="caution">
    <text evidence="2">The sequence shown here is derived from an EMBL/GenBank/DDBJ whole genome shotgun (WGS) entry which is preliminary data.</text>
</comment>